<dbReference type="InterPro" id="IPR057661">
    <property type="entry name" value="RsdA/BaiN/AoA(So)_Rossmann"/>
</dbReference>
<evidence type="ECO:0000256" key="1">
    <source>
        <dbReference type="ARBA" id="ARBA00001974"/>
    </source>
</evidence>
<comment type="caution">
    <text evidence="6">The sequence shown here is derived from an EMBL/GenBank/DDBJ whole genome shotgun (WGS) entry which is preliminary data.</text>
</comment>
<organism evidence="6 7">
    <name type="scientific">Roseovarius nubinhibens</name>
    <dbReference type="NCBI Taxonomy" id="314263"/>
    <lineage>
        <taxon>Bacteria</taxon>
        <taxon>Pseudomonadati</taxon>
        <taxon>Pseudomonadota</taxon>
        <taxon>Alphaproteobacteria</taxon>
        <taxon>Rhodobacterales</taxon>
        <taxon>Roseobacteraceae</taxon>
        <taxon>Roseovarius</taxon>
    </lineage>
</organism>
<dbReference type="PANTHER" id="PTHR42887">
    <property type="entry name" value="OS12G0638800 PROTEIN"/>
    <property type="match status" value="1"/>
</dbReference>
<dbReference type="Pfam" id="PF03486">
    <property type="entry name" value="HI0933_like"/>
    <property type="match status" value="1"/>
</dbReference>
<evidence type="ECO:0000259" key="4">
    <source>
        <dbReference type="Pfam" id="PF03486"/>
    </source>
</evidence>
<protein>
    <submittedName>
        <fullName evidence="6">Aminoacetone oxidase family FAD-binding enzyme</fullName>
    </submittedName>
</protein>
<dbReference type="SUPFAM" id="SSF51905">
    <property type="entry name" value="FAD/NAD(P)-binding domain"/>
    <property type="match status" value="1"/>
</dbReference>
<dbReference type="InterPro" id="IPR023166">
    <property type="entry name" value="BaiN-like_dom_sf"/>
</dbReference>
<dbReference type="Gene3D" id="2.40.30.10">
    <property type="entry name" value="Translation factors"/>
    <property type="match status" value="1"/>
</dbReference>
<dbReference type="InterPro" id="IPR036188">
    <property type="entry name" value="FAD/NAD-bd_sf"/>
</dbReference>
<evidence type="ECO:0000256" key="2">
    <source>
        <dbReference type="ARBA" id="ARBA00022630"/>
    </source>
</evidence>
<dbReference type="InterPro" id="IPR004792">
    <property type="entry name" value="BaiN-like"/>
</dbReference>
<dbReference type="RefSeq" id="WP_339853215.1">
    <property type="nucleotide sequence ID" value="NZ_CAXAXR010000004.1"/>
</dbReference>
<dbReference type="PRINTS" id="PR00411">
    <property type="entry name" value="PNDRDTASEI"/>
</dbReference>
<feature type="domain" description="RsdA/BaiN/AoA(So)-like insert" evidence="5">
    <location>
        <begin position="189"/>
        <end position="336"/>
    </location>
</feature>
<keyword evidence="3" id="KW-0274">FAD</keyword>
<gene>
    <name evidence="6" type="ORF">DCS45_10645</name>
</gene>
<dbReference type="Gene3D" id="3.50.50.60">
    <property type="entry name" value="FAD/NAD(P)-binding domain"/>
    <property type="match status" value="1"/>
</dbReference>
<evidence type="ECO:0000256" key="3">
    <source>
        <dbReference type="ARBA" id="ARBA00022827"/>
    </source>
</evidence>
<accession>A0A348WCQ3</accession>
<dbReference type="Gene3D" id="1.10.8.260">
    <property type="entry name" value="HI0933 insert domain-like"/>
    <property type="match status" value="1"/>
</dbReference>
<dbReference type="Proteomes" id="UP000264719">
    <property type="component" value="Unassembled WGS sequence"/>
</dbReference>
<dbReference type="EMBL" id="DMVW01000100">
    <property type="protein sequence ID" value="HAR52315.1"/>
    <property type="molecule type" value="Genomic_DNA"/>
</dbReference>
<evidence type="ECO:0000313" key="6">
    <source>
        <dbReference type="EMBL" id="HAR52315.1"/>
    </source>
</evidence>
<name>A0A348WCQ3_9RHOB</name>
<evidence type="ECO:0000259" key="5">
    <source>
        <dbReference type="Pfam" id="PF22780"/>
    </source>
</evidence>
<dbReference type="NCBIfam" id="TIGR00275">
    <property type="entry name" value="aminoacetone oxidase family FAD-binding enzyme"/>
    <property type="match status" value="1"/>
</dbReference>
<feature type="domain" description="RsdA/BaiN/AoA(So)-like Rossmann fold-like" evidence="4">
    <location>
        <begin position="4"/>
        <end position="389"/>
    </location>
</feature>
<dbReference type="SUPFAM" id="SSF160996">
    <property type="entry name" value="HI0933 insert domain-like"/>
    <property type="match status" value="1"/>
</dbReference>
<dbReference type="Pfam" id="PF22780">
    <property type="entry name" value="HI0933_like_1st"/>
    <property type="match status" value="1"/>
</dbReference>
<evidence type="ECO:0000313" key="7">
    <source>
        <dbReference type="Proteomes" id="UP000264719"/>
    </source>
</evidence>
<reference evidence="6 7" key="1">
    <citation type="journal article" date="2018" name="Nat. Biotechnol.">
        <title>A standardized bacterial taxonomy based on genome phylogeny substantially revises the tree of life.</title>
        <authorList>
            <person name="Parks D.H."/>
            <person name="Chuvochina M."/>
            <person name="Waite D.W."/>
            <person name="Rinke C."/>
            <person name="Skarshewski A."/>
            <person name="Chaumeil P.A."/>
            <person name="Hugenholtz P."/>
        </authorList>
    </citation>
    <scope>NUCLEOTIDE SEQUENCE [LARGE SCALE GENOMIC DNA]</scope>
    <source>
        <strain evidence="6">UBA9169</strain>
    </source>
</reference>
<dbReference type="InterPro" id="IPR055178">
    <property type="entry name" value="RsdA/BaiN/AoA(So)-like_dom"/>
</dbReference>
<sequence length="394" mass="42194">MQIDTLILGAGAAGMMCAAHAGGRVVAIDHAKAPGEKIRISGGGRCNFTNLHCTPEAFLSQNPHFCKSALSRYTQWDFIELVEAHGIAWHEKTLGQLFCDVSAKDIIAMLRGLMQAAGAELWLETSLVEVTRDGDLFRVTLERGGRRNSLVTRNLVLASGGKSIPKMGATGLAYDLARQFGLRVTETSAALVPFTFSDQRFAPLAGVSLPVRAHAGTGSFDEAMLFTHRGLSGPAMLQISSYWQEGGDITVDLDPEARLYAALRAKRAEAGRVNLTTELARHLPQRLVDALPEHLGLGLSGNLADQSDAALQALCDALRGWQLRPQGTEGYRTAEVTLGGIDTDDLSSKTMEARPCPGLYAIGEAVDVTGWLGGYNFQWAWSSAMAAARAIAQG</sequence>
<comment type="cofactor">
    <cofactor evidence="1">
        <name>FAD</name>
        <dbReference type="ChEBI" id="CHEBI:57692"/>
    </cofactor>
</comment>
<dbReference type="PANTHER" id="PTHR42887:SF2">
    <property type="entry name" value="OS12G0638800 PROTEIN"/>
    <property type="match status" value="1"/>
</dbReference>
<keyword evidence="2" id="KW-0285">Flavoprotein</keyword>
<dbReference type="AlphaFoldDB" id="A0A348WCQ3"/>
<proteinExistence type="predicted"/>